<sequence length="251" mass="28589">MANRSYDVDHCFSLFCNRNEIIMERGYVLHSRHFRDSSVIVNLLVDGKGRVDAVARLGSAKNSIRSILQPFQPLIFQLQGKSELKTLKQTEAASPAVPLTGDCLYSGLYLNELLIRCLSGQHNAENLFFDYHRTLIAMATKFDQSQLRYFEHALLRELGTMPSLDFDPSDAPITASGCYRLEQTHGFTPVITTEFNRHKYFSGEMLVALNQQTLTMEHYSEAKRLMRQLLAPILGDKPLHSRSLFIKQTKT</sequence>
<evidence type="ECO:0000313" key="11">
    <source>
        <dbReference type="Proteomes" id="UP000001317"/>
    </source>
</evidence>
<dbReference type="EMBL" id="CP000931">
    <property type="protein sequence ID" value="ABZ75654.1"/>
    <property type="molecule type" value="Genomic_DNA"/>
</dbReference>
<dbReference type="NCBIfam" id="TIGR00613">
    <property type="entry name" value="reco"/>
    <property type="match status" value="1"/>
</dbReference>
<evidence type="ECO:0000259" key="9">
    <source>
        <dbReference type="Pfam" id="PF11967"/>
    </source>
</evidence>
<evidence type="ECO:0000256" key="1">
    <source>
        <dbReference type="ARBA" id="ARBA00003065"/>
    </source>
</evidence>
<dbReference type="PANTHER" id="PTHR33991">
    <property type="entry name" value="DNA REPAIR PROTEIN RECO"/>
    <property type="match status" value="1"/>
</dbReference>
<dbReference type="InterPro" id="IPR012340">
    <property type="entry name" value="NA-bd_OB-fold"/>
</dbReference>
<dbReference type="eggNOG" id="COG1381">
    <property type="taxonomic scope" value="Bacteria"/>
</dbReference>
<dbReference type="GO" id="GO:0006302">
    <property type="term" value="P:double-strand break repair"/>
    <property type="evidence" value="ECO:0007669"/>
    <property type="project" value="TreeGrafter"/>
</dbReference>
<dbReference type="HAMAP" id="MF_00201">
    <property type="entry name" value="RecO"/>
    <property type="match status" value="1"/>
</dbReference>
<dbReference type="GO" id="GO:0043590">
    <property type="term" value="C:bacterial nucleoid"/>
    <property type="evidence" value="ECO:0007669"/>
    <property type="project" value="TreeGrafter"/>
</dbReference>
<proteinExistence type="inferred from homology"/>
<dbReference type="SUPFAM" id="SSF50249">
    <property type="entry name" value="Nucleic acid-binding proteins"/>
    <property type="match status" value="1"/>
</dbReference>
<dbReference type="HOGENOM" id="CLU_066645_1_0_6"/>
<keyword evidence="4 8" id="KW-0227">DNA damage</keyword>
<feature type="domain" description="DNA replication/recombination mediator RecO N-terminal" evidence="9">
    <location>
        <begin position="24"/>
        <end position="94"/>
    </location>
</feature>
<dbReference type="STRING" id="458817.Shal_1085"/>
<evidence type="ECO:0000256" key="3">
    <source>
        <dbReference type="ARBA" id="ARBA00021310"/>
    </source>
</evidence>
<dbReference type="InterPro" id="IPR022572">
    <property type="entry name" value="DNA_rep/recomb_RecO_N"/>
</dbReference>
<dbReference type="AlphaFoldDB" id="B0TIV9"/>
<evidence type="ECO:0000256" key="4">
    <source>
        <dbReference type="ARBA" id="ARBA00022763"/>
    </source>
</evidence>
<dbReference type="PANTHER" id="PTHR33991:SF1">
    <property type="entry name" value="DNA REPAIR PROTEIN RECO"/>
    <property type="match status" value="1"/>
</dbReference>
<evidence type="ECO:0000256" key="7">
    <source>
        <dbReference type="ARBA" id="ARBA00033409"/>
    </source>
</evidence>
<dbReference type="Pfam" id="PF02565">
    <property type="entry name" value="RecO_C"/>
    <property type="match status" value="1"/>
</dbReference>
<accession>B0TIV9</accession>
<dbReference type="Proteomes" id="UP000001317">
    <property type="component" value="Chromosome"/>
</dbReference>
<protein>
    <recommendedName>
        <fullName evidence="3 8">DNA repair protein RecO</fullName>
    </recommendedName>
    <alternativeName>
        <fullName evidence="7 8">Recombination protein O</fullName>
    </alternativeName>
</protein>
<comment type="similarity">
    <text evidence="2 8">Belongs to the RecO family.</text>
</comment>
<keyword evidence="5 8" id="KW-0233">DNA recombination</keyword>
<keyword evidence="6 8" id="KW-0234">DNA repair</keyword>
<evidence type="ECO:0000256" key="6">
    <source>
        <dbReference type="ARBA" id="ARBA00023204"/>
    </source>
</evidence>
<name>B0TIV9_SHEHH</name>
<evidence type="ECO:0000256" key="2">
    <source>
        <dbReference type="ARBA" id="ARBA00007452"/>
    </source>
</evidence>
<dbReference type="KEGG" id="shl:Shal_1085"/>
<keyword evidence="11" id="KW-1185">Reference proteome</keyword>
<dbReference type="Gene3D" id="2.40.50.140">
    <property type="entry name" value="Nucleic acid-binding proteins"/>
    <property type="match status" value="1"/>
</dbReference>
<dbReference type="Gene3D" id="1.20.1440.120">
    <property type="entry name" value="Recombination protein O, C-terminal domain"/>
    <property type="match status" value="1"/>
</dbReference>
<dbReference type="InterPro" id="IPR042242">
    <property type="entry name" value="RecO_C"/>
</dbReference>
<dbReference type="GO" id="GO:0006310">
    <property type="term" value="P:DNA recombination"/>
    <property type="evidence" value="ECO:0007669"/>
    <property type="project" value="UniProtKB-UniRule"/>
</dbReference>
<evidence type="ECO:0000256" key="8">
    <source>
        <dbReference type="HAMAP-Rule" id="MF_00201"/>
    </source>
</evidence>
<dbReference type="Pfam" id="PF11967">
    <property type="entry name" value="RecO_N"/>
    <property type="match status" value="1"/>
</dbReference>
<evidence type="ECO:0000256" key="5">
    <source>
        <dbReference type="ARBA" id="ARBA00023172"/>
    </source>
</evidence>
<comment type="function">
    <text evidence="1 8">Involved in DNA repair and RecF pathway recombination.</text>
</comment>
<reference evidence="10" key="1">
    <citation type="submission" date="2008-01" db="EMBL/GenBank/DDBJ databases">
        <title>Complete sequence of Shewanella halifaxensis HAW-EB4.</title>
        <authorList>
            <consortium name="US DOE Joint Genome Institute"/>
            <person name="Copeland A."/>
            <person name="Lucas S."/>
            <person name="Lapidus A."/>
            <person name="Glavina del Rio T."/>
            <person name="Dalin E."/>
            <person name="Tice H."/>
            <person name="Bruce D."/>
            <person name="Goodwin L."/>
            <person name="Pitluck S."/>
            <person name="Sims D."/>
            <person name="Brettin T."/>
            <person name="Detter J.C."/>
            <person name="Han C."/>
            <person name="Kuske C.R."/>
            <person name="Schmutz J."/>
            <person name="Larimer F."/>
            <person name="Land M."/>
            <person name="Hauser L."/>
            <person name="Kyrpides N."/>
            <person name="Kim E."/>
            <person name="Zhao J.-S."/>
            <person name="Richardson P."/>
        </authorList>
    </citation>
    <scope>NUCLEOTIDE SEQUENCE [LARGE SCALE GENOMIC DNA]</scope>
    <source>
        <strain evidence="10">HAW-EB4</strain>
    </source>
</reference>
<gene>
    <name evidence="8" type="primary">recO</name>
    <name evidence="10" type="ordered locus">Shal_1085</name>
</gene>
<dbReference type="InterPro" id="IPR003717">
    <property type="entry name" value="RecO"/>
</dbReference>
<evidence type="ECO:0000313" key="10">
    <source>
        <dbReference type="EMBL" id="ABZ75654.1"/>
    </source>
</evidence>
<organism evidence="10 11">
    <name type="scientific">Shewanella halifaxensis (strain HAW-EB4)</name>
    <dbReference type="NCBI Taxonomy" id="458817"/>
    <lineage>
        <taxon>Bacteria</taxon>
        <taxon>Pseudomonadati</taxon>
        <taxon>Pseudomonadota</taxon>
        <taxon>Gammaproteobacteria</taxon>
        <taxon>Alteromonadales</taxon>
        <taxon>Shewanellaceae</taxon>
        <taxon>Shewanella</taxon>
    </lineage>
</organism>